<evidence type="ECO:0000256" key="1">
    <source>
        <dbReference type="SAM" id="MobiDB-lite"/>
    </source>
</evidence>
<sequence length="49" mass="5416">MAPKSPFFLPTFEVELPVDMGHVLQISESRHRGGMNPLTQPSPVRDLVG</sequence>
<evidence type="ECO:0000313" key="3">
    <source>
        <dbReference type="Proteomes" id="UP000027982"/>
    </source>
</evidence>
<feature type="region of interest" description="Disordered" evidence="1">
    <location>
        <begin position="28"/>
        <end position="49"/>
    </location>
</feature>
<dbReference type="HOGENOM" id="CLU_3135925_0_0_0"/>
<name>A0A068NVX9_FIMGI</name>
<reference evidence="2 3" key="1">
    <citation type="journal article" date="2014" name="PLoS ONE">
        <title>The first complete genome sequence of the class fimbriimonadia in the phylum armatimonadetes.</title>
        <authorList>
            <person name="Hu Z.Y."/>
            <person name="Wang Y.Z."/>
            <person name="Im W.T."/>
            <person name="Wang S.Y."/>
            <person name="Zhao G.P."/>
            <person name="Zheng H.J."/>
            <person name="Quan Z.X."/>
        </authorList>
    </citation>
    <scope>NUCLEOTIDE SEQUENCE [LARGE SCALE GENOMIC DNA]</scope>
    <source>
        <strain evidence="2">Gsoil 348</strain>
    </source>
</reference>
<dbReference type="Proteomes" id="UP000027982">
    <property type="component" value="Chromosome"/>
</dbReference>
<protein>
    <submittedName>
        <fullName evidence="2">Uncharacterized protein</fullName>
    </submittedName>
</protein>
<proteinExistence type="predicted"/>
<organism evidence="2 3">
    <name type="scientific">Fimbriimonas ginsengisoli Gsoil 348</name>
    <dbReference type="NCBI Taxonomy" id="661478"/>
    <lineage>
        <taxon>Bacteria</taxon>
        <taxon>Bacillati</taxon>
        <taxon>Armatimonadota</taxon>
        <taxon>Fimbriimonadia</taxon>
        <taxon>Fimbriimonadales</taxon>
        <taxon>Fimbriimonadaceae</taxon>
        <taxon>Fimbriimonas</taxon>
    </lineage>
</organism>
<keyword evidence="3" id="KW-1185">Reference proteome</keyword>
<gene>
    <name evidence="2" type="ORF">OP10G_4310</name>
</gene>
<evidence type="ECO:0000313" key="2">
    <source>
        <dbReference type="EMBL" id="AIE87678.1"/>
    </source>
</evidence>
<dbReference type="KEGG" id="fgi:OP10G_4310"/>
<dbReference type="EMBL" id="CP007139">
    <property type="protein sequence ID" value="AIE87678.1"/>
    <property type="molecule type" value="Genomic_DNA"/>
</dbReference>
<dbReference type="AlphaFoldDB" id="A0A068NVX9"/>
<accession>A0A068NVX9</accession>